<dbReference type="AlphaFoldDB" id="A0A841FKY5"/>
<dbReference type="PANTHER" id="PTHR40053:SF1">
    <property type="entry name" value="SPORULATION-CONTROL PROTEIN SPO0M"/>
    <property type="match status" value="1"/>
</dbReference>
<dbReference type="EMBL" id="JACHGT010000009">
    <property type="protein sequence ID" value="MBB6036565.1"/>
    <property type="molecule type" value="Genomic_DNA"/>
</dbReference>
<comment type="caution">
    <text evidence="1">The sequence shown here is derived from an EMBL/GenBank/DDBJ whole genome shotgun (WGS) entry which is preliminary data.</text>
</comment>
<proteinExistence type="predicted"/>
<dbReference type="InterPro" id="IPR009776">
    <property type="entry name" value="Spore_0_M"/>
</dbReference>
<keyword evidence="2" id="KW-1185">Reference proteome</keyword>
<gene>
    <name evidence="1" type="ORF">HNR73_004436</name>
</gene>
<dbReference type="RefSeq" id="WP_184789401.1">
    <property type="nucleotide sequence ID" value="NZ_BONT01000030.1"/>
</dbReference>
<name>A0A841FKY5_9ACTN</name>
<dbReference type="PANTHER" id="PTHR40053">
    <property type="entry name" value="SPORULATION-CONTROL PROTEIN SPO0M"/>
    <property type="match status" value="1"/>
</dbReference>
<accession>A0A841FKY5</accession>
<reference evidence="1 2" key="1">
    <citation type="submission" date="2020-08" db="EMBL/GenBank/DDBJ databases">
        <title>Genomic Encyclopedia of Type Strains, Phase IV (KMG-IV): sequencing the most valuable type-strain genomes for metagenomic binning, comparative biology and taxonomic classification.</title>
        <authorList>
            <person name="Goeker M."/>
        </authorList>
    </citation>
    <scope>NUCLEOTIDE SEQUENCE [LARGE SCALE GENOMIC DNA]</scope>
    <source>
        <strain evidence="1 2">YIM 65646</strain>
    </source>
</reference>
<dbReference type="Proteomes" id="UP000548476">
    <property type="component" value="Unassembled WGS sequence"/>
</dbReference>
<evidence type="ECO:0000313" key="2">
    <source>
        <dbReference type="Proteomes" id="UP000548476"/>
    </source>
</evidence>
<evidence type="ECO:0000313" key="1">
    <source>
        <dbReference type="EMBL" id="MBB6036565.1"/>
    </source>
</evidence>
<protein>
    <submittedName>
        <fullName evidence="1">Sporulation-control protein</fullName>
    </submittedName>
</protein>
<sequence>MVLRQLKAVFGAGVTVDSVLTDPNVTPGATLNGEVTFVGGENDQKVESINIEFTAIVELDDKGEDKQSTFDFHRAQVSGPFQLAKGSTHSVAFSIPVPLETPLSAVGGRPLPTMKLGVSTELALDNAFDKGDLDPLVVEPLPIQAAVMAAMEELGFVLQLADLEAGTIPGSHMPFYQEIEYWPGGEFKDRFREVELTFVAGKLSTDVLLQANDKGGLLSPAHDAYQRFTVQNEEPGDLVEALRMQLTQLAQRQGIA</sequence>
<dbReference type="Pfam" id="PF07070">
    <property type="entry name" value="Spo0M"/>
    <property type="match status" value="1"/>
</dbReference>
<organism evidence="1 2">
    <name type="scientific">Phytomonospora endophytica</name>
    <dbReference type="NCBI Taxonomy" id="714109"/>
    <lineage>
        <taxon>Bacteria</taxon>
        <taxon>Bacillati</taxon>
        <taxon>Actinomycetota</taxon>
        <taxon>Actinomycetes</taxon>
        <taxon>Micromonosporales</taxon>
        <taxon>Micromonosporaceae</taxon>
        <taxon>Phytomonospora</taxon>
    </lineage>
</organism>